<feature type="compositionally biased region" description="Basic and acidic residues" evidence="1">
    <location>
        <begin position="1"/>
        <end position="18"/>
    </location>
</feature>
<accession>A0A4C1XQ83</accession>
<feature type="compositionally biased region" description="Basic residues" evidence="1">
    <location>
        <begin position="120"/>
        <end position="130"/>
    </location>
</feature>
<evidence type="ECO:0000256" key="1">
    <source>
        <dbReference type="SAM" id="MobiDB-lite"/>
    </source>
</evidence>
<keyword evidence="3" id="KW-1185">Reference proteome</keyword>
<organism evidence="2 3">
    <name type="scientific">Eumeta variegata</name>
    <name type="common">Bagworm moth</name>
    <name type="synonym">Eumeta japonica</name>
    <dbReference type="NCBI Taxonomy" id="151549"/>
    <lineage>
        <taxon>Eukaryota</taxon>
        <taxon>Metazoa</taxon>
        <taxon>Ecdysozoa</taxon>
        <taxon>Arthropoda</taxon>
        <taxon>Hexapoda</taxon>
        <taxon>Insecta</taxon>
        <taxon>Pterygota</taxon>
        <taxon>Neoptera</taxon>
        <taxon>Endopterygota</taxon>
        <taxon>Lepidoptera</taxon>
        <taxon>Glossata</taxon>
        <taxon>Ditrysia</taxon>
        <taxon>Tineoidea</taxon>
        <taxon>Psychidae</taxon>
        <taxon>Oiketicinae</taxon>
        <taxon>Eumeta</taxon>
    </lineage>
</organism>
<reference evidence="2 3" key="1">
    <citation type="journal article" date="2019" name="Commun. Biol.">
        <title>The bagworm genome reveals a unique fibroin gene that provides high tensile strength.</title>
        <authorList>
            <person name="Kono N."/>
            <person name="Nakamura H."/>
            <person name="Ohtoshi R."/>
            <person name="Tomita M."/>
            <person name="Numata K."/>
            <person name="Arakawa K."/>
        </authorList>
    </citation>
    <scope>NUCLEOTIDE SEQUENCE [LARGE SCALE GENOMIC DNA]</scope>
</reference>
<evidence type="ECO:0000313" key="2">
    <source>
        <dbReference type="EMBL" id="GBP65142.1"/>
    </source>
</evidence>
<sequence>MQSLGHRPERHGQTDRCASKTRGKRIRITCARTRRPAQLVVAPLADSIQHRLWEALVTSTQPSRQPVVAAILQKQTAFAKPHKILNAFPYPETGIGIGIPSKMNIGTESETEIAKERDHDRKRKQRRSGD</sequence>
<gene>
    <name evidence="2" type="ORF">EVAR_29806_1</name>
</gene>
<dbReference type="Proteomes" id="UP000299102">
    <property type="component" value="Unassembled WGS sequence"/>
</dbReference>
<proteinExistence type="predicted"/>
<comment type="caution">
    <text evidence="2">The sequence shown here is derived from an EMBL/GenBank/DDBJ whole genome shotgun (WGS) entry which is preliminary data.</text>
</comment>
<protein>
    <submittedName>
        <fullName evidence="2">Uncharacterized protein</fullName>
    </submittedName>
</protein>
<dbReference type="EMBL" id="BGZK01000920">
    <property type="protein sequence ID" value="GBP65142.1"/>
    <property type="molecule type" value="Genomic_DNA"/>
</dbReference>
<evidence type="ECO:0000313" key="3">
    <source>
        <dbReference type="Proteomes" id="UP000299102"/>
    </source>
</evidence>
<feature type="region of interest" description="Disordered" evidence="1">
    <location>
        <begin position="1"/>
        <end position="23"/>
    </location>
</feature>
<feature type="region of interest" description="Disordered" evidence="1">
    <location>
        <begin position="96"/>
        <end position="130"/>
    </location>
</feature>
<dbReference type="AlphaFoldDB" id="A0A4C1XQ83"/>
<name>A0A4C1XQ83_EUMVA</name>